<sequence length="430" mass="48313">MSDCFTDSTVGVGQGERQPIKQVVALPQQKSVPLPQLDSKLPDNGVKNLLNALTSPAPQRYTKLTSSDQQIVDLAKLVTAKDAIVEQQRAELKATENDLASTSAKLKDRETELTQERARIEAQNHELEILRALAKEQTYLCSQVQTLTKENQSLSKDLVDKDKQIEHENEIKENLEKALRVMKDEKAALENEVHSLRGQLELSAHRLSELELLAAAVGVDDGQAVKTYAQLQNDFASSNSQLEELAVVKANLDKDLSESQSKIEELNQLSASLAAENSALSQKSSELESKCASIERHLTTLEQKWTTKITERTDHLTTEKQALEEEVNDLRSRQSELTALTDRLASEALRASERAKQTELEKDELKKQLEAVDNVWQEKLAAEKNYCKEETDYLRSDLSESQKRVAELTTLIDRFATDARNHERLVIDML</sequence>
<evidence type="ECO:0000256" key="1">
    <source>
        <dbReference type="SAM" id="Coils"/>
    </source>
</evidence>
<evidence type="ECO:0000313" key="2">
    <source>
        <dbReference type="Proteomes" id="UP000887566"/>
    </source>
</evidence>
<keyword evidence="2" id="KW-1185">Reference proteome</keyword>
<feature type="coiled-coil region" evidence="1">
    <location>
        <begin position="249"/>
        <end position="375"/>
    </location>
</feature>
<feature type="coiled-coil region" evidence="1">
    <location>
        <begin position="85"/>
        <end position="199"/>
    </location>
</feature>
<dbReference type="WBParaSite" id="PSAMB.scaffold5868size10706.g27439.t1">
    <property type="protein sequence ID" value="PSAMB.scaffold5868size10706.g27439.t1"/>
    <property type="gene ID" value="PSAMB.scaffold5868size10706.g27439"/>
</dbReference>
<dbReference type="Proteomes" id="UP000887566">
    <property type="component" value="Unplaced"/>
</dbReference>
<reference evidence="3" key="1">
    <citation type="submission" date="2022-11" db="UniProtKB">
        <authorList>
            <consortium name="WormBaseParasite"/>
        </authorList>
    </citation>
    <scope>IDENTIFICATION</scope>
</reference>
<protein>
    <submittedName>
        <fullName evidence="3">Uncharacterized protein</fullName>
    </submittedName>
</protein>
<keyword evidence="1" id="KW-0175">Coiled coil</keyword>
<name>A0A914X0N5_9BILA</name>
<proteinExistence type="predicted"/>
<accession>A0A914X0N5</accession>
<organism evidence="2 3">
    <name type="scientific">Plectus sambesii</name>
    <dbReference type="NCBI Taxonomy" id="2011161"/>
    <lineage>
        <taxon>Eukaryota</taxon>
        <taxon>Metazoa</taxon>
        <taxon>Ecdysozoa</taxon>
        <taxon>Nematoda</taxon>
        <taxon>Chromadorea</taxon>
        <taxon>Plectida</taxon>
        <taxon>Plectina</taxon>
        <taxon>Plectoidea</taxon>
        <taxon>Plectidae</taxon>
        <taxon>Plectus</taxon>
    </lineage>
</organism>
<evidence type="ECO:0000313" key="3">
    <source>
        <dbReference type="WBParaSite" id="PSAMB.scaffold5868size10706.g27439.t1"/>
    </source>
</evidence>
<dbReference type="AlphaFoldDB" id="A0A914X0N5"/>